<keyword evidence="3 9" id="KW-0479">Metal-binding</keyword>
<evidence type="ECO:0000259" key="11">
    <source>
        <dbReference type="Pfam" id="PF08436"/>
    </source>
</evidence>
<dbReference type="EC" id="1.1.1.267" evidence="9"/>
<evidence type="ECO:0000256" key="5">
    <source>
        <dbReference type="ARBA" id="ARBA00023002"/>
    </source>
</evidence>
<dbReference type="EMBL" id="QYUO01000002">
    <property type="protein sequence ID" value="RJF95400.1"/>
    <property type="molecule type" value="Genomic_DNA"/>
</dbReference>
<feature type="binding site" evidence="9">
    <location>
        <position position="217"/>
    </location>
    <ligand>
        <name>1-deoxy-D-xylulose 5-phosphate</name>
        <dbReference type="ChEBI" id="CHEBI:57792"/>
    </ligand>
</feature>
<dbReference type="Pfam" id="PF02670">
    <property type="entry name" value="DXP_reductoisom"/>
    <property type="match status" value="1"/>
</dbReference>
<feature type="binding site" evidence="9">
    <location>
        <position position="222"/>
    </location>
    <ligand>
        <name>1-deoxy-D-xylulose 5-phosphate</name>
        <dbReference type="ChEBI" id="CHEBI:57792"/>
    </ligand>
</feature>
<dbReference type="InterPro" id="IPR026877">
    <property type="entry name" value="DXPR_C"/>
</dbReference>
<name>A0A3A3G5D3_9BURK</name>
<evidence type="ECO:0000259" key="12">
    <source>
        <dbReference type="Pfam" id="PF13288"/>
    </source>
</evidence>
<dbReference type="GO" id="GO:0016853">
    <property type="term" value="F:isomerase activity"/>
    <property type="evidence" value="ECO:0007669"/>
    <property type="project" value="UniProtKB-KW"/>
</dbReference>
<feature type="binding site" evidence="9">
    <location>
        <position position="150"/>
    </location>
    <ligand>
        <name>Mn(2+)</name>
        <dbReference type="ChEBI" id="CHEBI:29035"/>
    </ligand>
</feature>
<feature type="domain" description="1-deoxy-D-xylulose 5-phosphate reductoisomerase N-terminal" evidence="10">
    <location>
        <begin position="4"/>
        <end position="132"/>
    </location>
</feature>
<dbReference type="Pfam" id="PF08436">
    <property type="entry name" value="DXP_redisom_C"/>
    <property type="match status" value="1"/>
</dbReference>
<feature type="binding site" evidence="9">
    <location>
        <position position="11"/>
    </location>
    <ligand>
        <name>NADPH</name>
        <dbReference type="ChEBI" id="CHEBI:57783"/>
    </ligand>
</feature>
<evidence type="ECO:0000256" key="2">
    <source>
        <dbReference type="ARBA" id="ARBA00006825"/>
    </source>
</evidence>
<dbReference type="NCBIfam" id="TIGR00243">
    <property type="entry name" value="Dxr"/>
    <property type="match status" value="1"/>
</dbReference>
<feature type="binding site" evidence="9">
    <location>
        <position position="126"/>
    </location>
    <ligand>
        <name>NADPH</name>
        <dbReference type="ChEBI" id="CHEBI:57783"/>
    </ligand>
</feature>
<reference evidence="14" key="1">
    <citation type="submission" date="2018-09" db="EMBL/GenBank/DDBJ databases">
        <authorList>
            <person name="Zhu H."/>
        </authorList>
    </citation>
    <scope>NUCLEOTIDE SEQUENCE [LARGE SCALE GENOMIC DNA]</scope>
    <source>
        <strain evidence="14">K1R23-30</strain>
    </source>
</reference>
<accession>A0A3A3G5D3</accession>
<evidence type="ECO:0000259" key="10">
    <source>
        <dbReference type="Pfam" id="PF02670"/>
    </source>
</evidence>
<protein>
    <recommendedName>
        <fullName evidence="9">1-deoxy-D-xylulose 5-phosphate reductoisomerase</fullName>
        <shortName evidence="9">DXP reductoisomerase</shortName>
        <ecNumber evidence="9">1.1.1.267</ecNumber>
    </recommendedName>
    <alternativeName>
        <fullName evidence="9">1-deoxyxylulose-5-phosphate reductoisomerase</fullName>
    </alternativeName>
    <alternativeName>
        <fullName evidence="9">2-C-methyl-D-erythritol 4-phosphate synthase</fullName>
    </alternativeName>
</protein>
<dbReference type="InterPro" id="IPR003821">
    <property type="entry name" value="DXP_reductoisomerase"/>
</dbReference>
<proteinExistence type="inferred from homology"/>
<keyword evidence="14" id="KW-1185">Reference proteome</keyword>
<comment type="catalytic activity">
    <reaction evidence="8">
        <text>2-C-methyl-D-erythritol 4-phosphate + NADP(+) = 1-deoxy-D-xylulose 5-phosphate + NADPH + H(+)</text>
        <dbReference type="Rhea" id="RHEA:13717"/>
        <dbReference type="ChEBI" id="CHEBI:15378"/>
        <dbReference type="ChEBI" id="CHEBI:57783"/>
        <dbReference type="ChEBI" id="CHEBI:57792"/>
        <dbReference type="ChEBI" id="CHEBI:58262"/>
        <dbReference type="ChEBI" id="CHEBI:58349"/>
        <dbReference type="EC" id="1.1.1.267"/>
    </reaction>
    <physiologicalReaction direction="right-to-left" evidence="8">
        <dbReference type="Rhea" id="RHEA:13719"/>
    </physiologicalReaction>
</comment>
<keyword evidence="4 9" id="KW-0521">NADP</keyword>
<dbReference type="InterPro" id="IPR036169">
    <property type="entry name" value="DXPR_C_sf"/>
</dbReference>
<feature type="binding site" evidence="9">
    <location>
        <position position="124"/>
    </location>
    <ligand>
        <name>NADPH</name>
        <dbReference type="ChEBI" id="CHEBI:57783"/>
    </ligand>
</feature>
<dbReference type="InterPro" id="IPR013644">
    <property type="entry name" value="DXP_reductoisomerase_C"/>
</dbReference>
<dbReference type="SUPFAM" id="SSF55347">
    <property type="entry name" value="Glyceraldehyde-3-phosphate dehydrogenase-like, C-terminal domain"/>
    <property type="match status" value="1"/>
</dbReference>
<dbReference type="Proteomes" id="UP000265955">
    <property type="component" value="Unassembled WGS sequence"/>
</dbReference>
<feature type="binding site" evidence="9">
    <location>
        <position position="223"/>
    </location>
    <ligand>
        <name>1-deoxy-D-xylulose 5-phosphate</name>
        <dbReference type="ChEBI" id="CHEBI:57792"/>
    </ligand>
</feature>
<dbReference type="GO" id="GO:0030145">
    <property type="term" value="F:manganese ion binding"/>
    <property type="evidence" value="ECO:0007669"/>
    <property type="project" value="TreeGrafter"/>
</dbReference>
<evidence type="ECO:0000256" key="8">
    <source>
        <dbReference type="ARBA" id="ARBA00048543"/>
    </source>
</evidence>
<sequence length="389" mass="41560">MQRITILGATGSIGASTLDVIARHPERYRVHALTAHQRVEELAAQCAQFQPDVAVVGSAEAAARLDALLKERRLATSVEYGEAALCKVASGADCDVVMAAIVGAAGLAPTLAAAKAGKKVLLANKEALVMSGRLFMEAIAASGATLLPIDSEHNAIFQCLPHAYGRIPAEHGIAKILLTASGGPFLHREVETLENVTPEEAVAHPNWVMGRKISVDSATMMNKGLEVIEAHWLFGAQASQIEVVIHPQSVIHSMVSYVDGSVLAQLGNPDMRTPIAHALAYPERIASGVGPVDLVRIGQLAFHHPDFNRFPCLRLAYEALLAGGTAPAILNAANEVAVQAFLERKIGFRAIDRVIERVMEKLPHGDMSDIGALLEQDRRAREAAQSFIQ</sequence>
<dbReference type="AlphaFoldDB" id="A0A3A3G5D3"/>
<feature type="binding site" evidence="9">
    <location>
        <position position="151"/>
    </location>
    <ligand>
        <name>1-deoxy-D-xylulose 5-phosphate</name>
        <dbReference type="ChEBI" id="CHEBI:57792"/>
    </ligand>
</feature>
<dbReference type="Gene3D" id="3.40.50.720">
    <property type="entry name" value="NAD(P)-binding Rossmann-like Domain"/>
    <property type="match status" value="1"/>
</dbReference>
<keyword evidence="9" id="KW-0460">Magnesium</keyword>
<comment type="caution">
    <text evidence="9">Lacks conserved residue(s) required for the propagation of feature annotation.</text>
</comment>
<feature type="binding site" evidence="9">
    <location>
        <position position="181"/>
    </location>
    <ligand>
        <name>1-deoxy-D-xylulose 5-phosphate</name>
        <dbReference type="ChEBI" id="CHEBI:57792"/>
    </ligand>
</feature>
<feature type="domain" description="1-deoxy-D-xylulose 5-phosphate reductoisomerase C-terminal" evidence="11">
    <location>
        <begin position="146"/>
        <end position="234"/>
    </location>
</feature>
<keyword evidence="6 9" id="KW-0464">Manganese</keyword>
<feature type="binding site" evidence="9">
    <location>
        <position position="125"/>
    </location>
    <ligand>
        <name>1-deoxy-D-xylulose 5-phosphate</name>
        <dbReference type="ChEBI" id="CHEBI:57792"/>
    </ligand>
</feature>
<feature type="binding site" evidence="9">
    <location>
        <position position="13"/>
    </location>
    <ligand>
        <name>NADPH</name>
        <dbReference type="ChEBI" id="CHEBI:57783"/>
    </ligand>
</feature>
<feature type="binding site" evidence="9">
    <location>
        <position position="226"/>
    </location>
    <ligand>
        <name>1-deoxy-D-xylulose 5-phosphate</name>
        <dbReference type="ChEBI" id="CHEBI:57792"/>
    </ligand>
</feature>
<dbReference type="NCBIfam" id="NF003938">
    <property type="entry name" value="PRK05447.1-1"/>
    <property type="match status" value="1"/>
</dbReference>
<feature type="binding site" evidence="9">
    <location>
        <position position="204"/>
    </location>
    <ligand>
        <name>1-deoxy-D-xylulose 5-phosphate</name>
        <dbReference type="ChEBI" id="CHEBI:57792"/>
    </ligand>
</feature>
<feature type="binding site" evidence="9">
    <location>
        <position position="10"/>
    </location>
    <ligand>
        <name>NADPH</name>
        <dbReference type="ChEBI" id="CHEBI:57783"/>
    </ligand>
</feature>
<dbReference type="GO" id="GO:0030604">
    <property type="term" value="F:1-deoxy-D-xylulose-5-phosphate reductoisomerase activity"/>
    <property type="evidence" value="ECO:0007669"/>
    <property type="project" value="UniProtKB-UniRule"/>
</dbReference>
<dbReference type="FunFam" id="3.40.50.720:FF:000045">
    <property type="entry name" value="1-deoxy-D-xylulose 5-phosphate reductoisomerase"/>
    <property type="match status" value="1"/>
</dbReference>
<feature type="binding site" evidence="9">
    <location>
        <position position="12"/>
    </location>
    <ligand>
        <name>NADPH</name>
        <dbReference type="ChEBI" id="CHEBI:57783"/>
    </ligand>
</feature>
<dbReference type="SUPFAM" id="SSF51735">
    <property type="entry name" value="NAD(P)-binding Rossmann-fold domains"/>
    <property type="match status" value="1"/>
</dbReference>
<gene>
    <name evidence="9" type="primary">dxr</name>
    <name evidence="13" type="ORF">D3871_18460</name>
</gene>
<dbReference type="NCBIfam" id="NF009114">
    <property type="entry name" value="PRK12464.1"/>
    <property type="match status" value="1"/>
</dbReference>
<dbReference type="GO" id="GO:0070402">
    <property type="term" value="F:NADPH binding"/>
    <property type="evidence" value="ECO:0007669"/>
    <property type="project" value="InterPro"/>
</dbReference>
<evidence type="ECO:0000256" key="6">
    <source>
        <dbReference type="ARBA" id="ARBA00023211"/>
    </source>
</evidence>
<comment type="pathway">
    <text evidence="1 9">Isoprenoid biosynthesis; isopentenyl diphosphate biosynthesis via DXP pathway; isopentenyl diphosphate from 1-deoxy-D-xylulose 5-phosphate: step 1/6.</text>
</comment>
<keyword evidence="7 9" id="KW-0414">Isoprene biosynthesis</keyword>
<evidence type="ECO:0000256" key="9">
    <source>
        <dbReference type="HAMAP-Rule" id="MF_00183"/>
    </source>
</evidence>
<dbReference type="Gene3D" id="1.10.1740.10">
    <property type="match status" value="1"/>
</dbReference>
<dbReference type="Pfam" id="PF13288">
    <property type="entry name" value="DXPR_C"/>
    <property type="match status" value="1"/>
</dbReference>
<dbReference type="UniPathway" id="UPA00056">
    <property type="reaction ID" value="UER00092"/>
</dbReference>
<keyword evidence="5 9" id="KW-0560">Oxidoreductase</keyword>
<dbReference type="InterPro" id="IPR036291">
    <property type="entry name" value="NAD(P)-bd_dom_sf"/>
</dbReference>
<evidence type="ECO:0000313" key="14">
    <source>
        <dbReference type="Proteomes" id="UP000265955"/>
    </source>
</evidence>
<dbReference type="RefSeq" id="WP_119770550.1">
    <property type="nucleotide sequence ID" value="NZ_QYUO01000002.1"/>
</dbReference>
<feature type="binding site" evidence="9">
    <location>
        <position position="152"/>
    </location>
    <ligand>
        <name>Mn(2+)</name>
        <dbReference type="ChEBI" id="CHEBI:29035"/>
    </ligand>
</feature>
<evidence type="ECO:0000256" key="4">
    <source>
        <dbReference type="ARBA" id="ARBA00022857"/>
    </source>
</evidence>
<keyword evidence="13" id="KW-0413">Isomerase</keyword>
<dbReference type="SUPFAM" id="SSF69055">
    <property type="entry name" value="1-deoxy-D-xylulose-5-phosphate reductoisomerase, C-terminal domain"/>
    <property type="match status" value="1"/>
</dbReference>
<organism evidence="13 14">
    <name type="scientific">Noviherbaspirillum saxi</name>
    <dbReference type="NCBI Taxonomy" id="2320863"/>
    <lineage>
        <taxon>Bacteria</taxon>
        <taxon>Pseudomonadati</taxon>
        <taxon>Pseudomonadota</taxon>
        <taxon>Betaproteobacteria</taxon>
        <taxon>Burkholderiales</taxon>
        <taxon>Oxalobacteraceae</taxon>
        <taxon>Noviherbaspirillum</taxon>
    </lineage>
</organism>
<feature type="binding site" evidence="9">
    <location>
        <position position="226"/>
    </location>
    <ligand>
        <name>Mn(2+)</name>
        <dbReference type="ChEBI" id="CHEBI:29035"/>
    </ligand>
</feature>
<dbReference type="PANTHER" id="PTHR30525">
    <property type="entry name" value="1-DEOXY-D-XYLULOSE 5-PHOSPHATE REDUCTOISOMERASE"/>
    <property type="match status" value="1"/>
</dbReference>
<dbReference type="OrthoDB" id="9806546at2"/>
<feature type="binding site" evidence="9">
    <location>
        <position position="152"/>
    </location>
    <ligand>
        <name>1-deoxy-D-xylulose 5-phosphate</name>
        <dbReference type="ChEBI" id="CHEBI:57792"/>
    </ligand>
</feature>
<dbReference type="HAMAP" id="MF_00183">
    <property type="entry name" value="DXP_reductoisom"/>
    <property type="match status" value="1"/>
</dbReference>
<evidence type="ECO:0000313" key="13">
    <source>
        <dbReference type="EMBL" id="RJF95400.1"/>
    </source>
</evidence>
<feature type="domain" description="DXP reductoisomerase C-terminal" evidence="12">
    <location>
        <begin position="266"/>
        <end position="382"/>
    </location>
</feature>
<comment type="function">
    <text evidence="9">Catalyzes the NADPH-dependent rearrangement and reduction of 1-deoxy-D-xylulose-5-phosphate (DXP) to 2-C-methyl-D-erythritol 4-phosphate (MEP).</text>
</comment>
<evidence type="ECO:0000256" key="7">
    <source>
        <dbReference type="ARBA" id="ARBA00023229"/>
    </source>
</evidence>
<evidence type="ECO:0000256" key="3">
    <source>
        <dbReference type="ARBA" id="ARBA00022723"/>
    </source>
</evidence>
<dbReference type="GO" id="GO:0051484">
    <property type="term" value="P:isopentenyl diphosphate biosynthetic process, methylerythritol 4-phosphate pathway involved in terpenoid biosynthetic process"/>
    <property type="evidence" value="ECO:0007669"/>
    <property type="project" value="UniProtKB-ARBA"/>
</dbReference>
<comment type="cofactor">
    <cofactor evidence="9">
        <name>Mg(2+)</name>
        <dbReference type="ChEBI" id="CHEBI:18420"/>
    </cofactor>
    <cofactor evidence="9">
        <name>Mn(2+)</name>
        <dbReference type="ChEBI" id="CHEBI:29035"/>
    </cofactor>
</comment>
<dbReference type="PIRSF" id="PIRSF006205">
    <property type="entry name" value="Dxp_reductismrs"/>
    <property type="match status" value="1"/>
</dbReference>
<comment type="caution">
    <text evidence="13">The sequence shown here is derived from an EMBL/GenBank/DDBJ whole genome shotgun (WGS) entry which is preliminary data.</text>
</comment>
<feature type="binding site" evidence="9">
    <location>
        <position position="210"/>
    </location>
    <ligand>
        <name>NADPH</name>
        <dbReference type="ChEBI" id="CHEBI:57783"/>
    </ligand>
</feature>
<dbReference type="InterPro" id="IPR013512">
    <property type="entry name" value="DXP_reductoisomerase_N"/>
</dbReference>
<dbReference type="PANTHER" id="PTHR30525:SF0">
    <property type="entry name" value="1-DEOXY-D-XYLULOSE 5-PHOSPHATE REDUCTOISOMERASE, CHLOROPLASTIC"/>
    <property type="match status" value="1"/>
</dbReference>
<comment type="similarity">
    <text evidence="2 9">Belongs to the DXR family.</text>
</comment>
<evidence type="ECO:0000256" key="1">
    <source>
        <dbReference type="ARBA" id="ARBA00005094"/>
    </source>
</evidence>